<gene>
    <name evidence="1" type="ORF">CUN60_06995</name>
</gene>
<reference evidence="2" key="1">
    <citation type="submission" date="2017-11" db="EMBL/GenBank/DDBJ databases">
        <authorList>
            <person name="Chan K.G."/>
            <person name="Lee L.S."/>
        </authorList>
    </citation>
    <scope>NUCLEOTIDE SEQUENCE [LARGE SCALE GENOMIC DNA]</scope>
    <source>
        <strain evidence="2">DSM 100970</strain>
    </source>
</reference>
<organism evidence="1 2">
    <name type="scientific">Aquella oligotrophica</name>
    <dbReference type="NCBI Taxonomy" id="2067065"/>
    <lineage>
        <taxon>Bacteria</taxon>
        <taxon>Pseudomonadati</taxon>
        <taxon>Pseudomonadota</taxon>
        <taxon>Betaproteobacteria</taxon>
        <taxon>Neisseriales</taxon>
        <taxon>Neisseriaceae</taxon>
        <taxon>Aquella</taxon>
    </lineage>
</organism>
<keyword evidence="2" id="KW-1185">Reference proteome</keyword>
<dbReference type="KEGG" id="nba:CUN60_06995"/>
<dbReference type="EMBL" id="CP024847">
    <property type="protein sequence ID" value="AUR52055.1"/>
    <property type="molecule type" value="Genomic_DNA"/>
</dbReference>
<name>A0A2I7N774_9NEIS</name>
<dbReference type="AlphaFoldDB" id="A0A2I7N774"/>
<dbReference type="Proteomes" id="UP000236655">
    <property type="component" value="Chromosome"/>
</dbReference>
<protein>
    <submittedName>
        <fullName evidence="1">Uncharacterized protein</fullName>
    </submittedName>
</protein>
<sequence length="140" mass="16473">MESLNWLFARSSRPGEFDYTDCCDLLDVHPDLIRIRLQYEFYRQQLVFTDKFTGVLPPVLVDEVATLHIQDSVKVVQQIWSNPGTDSFPEEFKKIDTVKVIECLSLEGIIAINGERMYITGRTPKNPQNFNWSRYWNFYD</sequence>
<proteinExistence type="predicted"/>
<accession>A0A2I7N774</accession>
<evidence type="ECO:0000313" key="2">
    <source>
        <dbReference type="Proteomes" id="UP000236655"/>
    </source>
</evidence>
<evidence type="ECO:0000313" key="1">
    <source>
        <dbReference type="EMBL" id="AUR52055.1"/>
    </source>
</evidence>